<name>A0A5J4WB10_9EUKA</name>
<dbReference type="EMBL" id="SNRW01002698">
    <property type="protein sequence ID" value="KAA6391980.1"/>
    <property type="molecule type" value="Genomic_DNA"/>
</dbReference>
<dbReference type="Proteomes" id="UP000324800">
    <property type="component" value="Unassembled WGS sequence"/>
</dbReference>
<gene>
    <name evidence="2" type="ORF">EZS28_012492</name>
</gene>
<feature type="compositionally biased region" description="Basic and acidic residues" evidence="1">
    <location>
        <begin position="110"/>
        <end position="131"/>
    </location>
</feature>
<evidence type="ECO:0000256" key="1">
    <source>
        <dbReference type="SAM" id="MobiDB-lite"/>
    </source>
</evidence>
<sequence>MVRSSMRKAGINTYIYAGYRAKAAGMSSQYQNGQSIEQIAQHSRLSSKSGVIQKYYIKPIEHTSSTMRSSQPPLSQHSYSPHETMQTIPIFGPSQWSQSGNLQEANEANDPPKIREFRDRSKIKVPKRFQE</sequence>
<dbReference type="AlphaFoldDB" id="A0A5J4WB10"/>
<feature type="region of interest" description="Disordered" evidence="1">
    <location>
        <begin position="61"/>
        <end position="131"/>
    </location>
</feature>
<accession>A0A5J4WB10</accession>
<comment type="caution">
    <text evidence="2">The sequence shown here is derived from an EMBL/GenBank/DDBJ whole genome shotgun (WGS) entry which is preliminary data.</text>
</comment>
<evidence type="ECO:0000313" key="3">
    <source>
        <dbReference type="Proteomes" id="UP000324800"/>
    </source>
</evidence>
<protein>
    <submittedName>
        <fullName evidence="2">Uncharacterized protein</fullName>
    </submittedName>
</protein>
<evidence type="ECO:0000313" key="2">
    <source>
        <dbReference type="EMBL" id="KAA6391980.1"/>
    </source>
</evidence>
<organism evidence="2 3">
    <name type="scientific">Streblomastix strix</name>
    <dbReference type="NCBI Taxonomy" id="222440"/>
    <lineage>
        <taxon>Eukaryota</taxon>
        <taxon>Metamonada</taxon>
        <taxon>Preaxostyla</taxon>
        <taxon>Oxymonadida</taxon>
        <taxon>Streblomastigidae</taxon>
        <taxon>Streblomastix</taxon>
    </lineage>
</organism>
<feature type="compositionally biased region" description="Polar residues" evidence="1">
    <location>
        <begin position="62"/>
        <end position="87"/>
    </location>
</feature>
<reference evidence="2 3" key="1">
    <citation type="submission" date="2019-03" db="EMBL/GenBank/DDBJ databases">
        <title>Single cell metagenomics reveals metabolic interactions within the superorganism composed of flagellate Streblomastix strix and complex community of Bacteroidetes bacteria on its surface.</title>
        <authorList>
            <person name="Treitli S.C."/>
            <person name="Kolisko M."/>
            <person name="Husnik F."/>
            <person name="Keeling P."/>
            <person name="Hampl V."/>
        </authorList>
    </citation>
    <scope>NUCLEOTIDE SEQUENCE [LARGE SCALE GENOMIC DNA]</scope>
    <source>
        <strain evidence="2">ST1C</strain>
    </source>
</reference>
<proteinExistence type="predicted"/>
<feature type="compositionally biased region" description="Polar residues" evidence="1">
    <location>
        <begin position="94"/>
        <end position="106"/>
    </location>
</feature>